<name>A0ABU7UUY8_9CLOT</name>
<gene>
    <name evidence="1" type="ORF">SJI18_23385</name>
</gene>
<dbReference type="Proteomes" id="UP001498469">
    <property type="component" value="Unassembled WGS sequence"/>
</dbReference>
<dbReference type="RefSeq" id="WP_216254522.1">
    <property type="nucleotide sequence ID" value="NZ_JAZHFS010000044.1"/>
</dbReference>
<sequence>MLNFICVLSAIAANRFKVIFSSSPADTSKVKFVVKGTAGIAVTTIATWNSSNTEATLTCPYNLNADTYSVNVKNDIIDLGTSNVVINQQEVAKIDITSTSLGIANTKYAGVITQTGYATYVVLDQYGNDIMNSSLANNVAFQTGVGTMGARAGLISIVPSAGLNLMAFTSGIVINAFDESTTVSTSVTLTVSTQVGTLSDMVLGSALTNTNGKVLTAGDTTDIWYIPYTATDVSGNPKTNYTFIKNGLILDDNNNFTTSIPYVTARLEQDPTDSTKVAIAVRAYLDTISADMPLVITSRTCSGKTSQISLTLKKQAALDTLRLIPPTEDVASGESKDILFTAADQNGTILTKYVDLVGLVTLTNAILIKNVDGTASVRNMPITNTGTASVPEVISAMTATGHKSYITIKIQPAVIPGQKIAEINITSSKLGVTNSKVGSNITQTGYANYSILDQFGNNITTSNLANNITFNTSVGNITTARGLLTITPTTGLDFMEIPSITINGLDSITGVSTSATLVVSTQVDLLSDINLLALTNADNKVLTAGDTTDIFYATYKATDMSGNPTTDYNTVKNGLILNNSNQLTASNPYLIAQIVQDPKDSTKAAIKVTIPTGNIYMDMPVVITATTKTGKTSQISLTLKKQAEVDTFTLMTPSQYIVSGESNDIPFIAKDQNGAVLTKYSDIRGFVTLTNAVFIKNDDGTASVRNTPIINNGIVSVPDVISAMTRSGHISSITIDIQKPAVADLLILDNTKFKTTMQENLNTASGDIQHADFGYDNGGLTVKDQYGRNIDMTTNNDIPYKVIAISSNTSVVSVSGFASTGQNEISIKAGKVGTATVIFQLIEINNPTNILDTKSETFTVISVND</sequence>
<organism evidence="1 2">
    <name type="scientific">Clostridium frigoriphilum</name>
    <dbReference type="NCBI Taxonomy" id="443253"/>
    <lineage>
        <taxon>Bacteria</taxon>
        <taxon>Bacillati</taxon>
        <taxon>Bacillota</taxon>
        <taxon>Clostridia</taxon>
        <taxon>Eubacteriales</taxon>
        <taxon>Clostridiaceae</taxon>
        <taxon>Clostridium</taxon>
    </lineage>
</organism>
<proteinExistence type="predicted"/>
<keyword evidence="2" id="KW-1185">Reference proteome</keyword>
<reference evidence="1 2" key="1">
    <citation type="submission" date="2023-11" db="EMBL/GenBank/DDBJ databases">
        <title>Draft genome sequence of a psychrophilic Clostridium strain from permafrost water brine.</title>
        <authorList>
            <person name="Shcherbakova V.A."/>
            <person name="Trubitsyn V.E."/>
            <person name="Zakharyuk A.G."/>
        </authorList>
    </citation>
    <scope>NUCLEOTIDE SEQUENCE [LARGE SCALE GENOMIC DNA]</scope>
    <source>
        <strain evidence="1 2">14F</strain>
    </source>
</reference>
<dbReference type="EMBL" id="JAZHFS010000044">
    <property type="protein sequence ID" value="MEF2115226.1"/>
    <property type="molecule type" value="Genomic_DNA"/>
</dbReference>
<protein>
    <submittedName>
        <fullName evidence="1">Uncharacterized protein</fullName>
    </submittedName>
</protein>
<evidence type="ECO:0000313" key="2">
    <source>
        <dbReference type="Proteomes" id="UP001498469"/>
    </source>
</evidence>
<accession>A0ABU7UUY8</accession>
<evidence type="ECO:0000313" key="1">
    <source>
        <dbReference type="EMBL" id="MEF2115226.1"/>
    </source>
</evidence>
<comment type="caution">
    <text evidence="1">The sequence shown here is derived from an EMBL/GenBank/DDBJ whole genome shotgun (WGS) entry which is preliminary data.</text>
</comment>